<organism evidence="2 3">
    <name type="scientific">Posidoniimonas polymericola</name>
    <dbReference type="NCBI Taxonomy" id="2528002"/>
    <lineage>
        <taxon>Bacteria</taxon>
        <taxon>Pseudomonadati</taxon>
        <taxon>Planctomycetota</taxon>
        <taxon>Planctomycetia</taxon>
        <taxon>Pirellulales</taxon>
        <taxon>Lacipirellulaceae</taxon>
        <taxon>Posidoniimonas</taxon>
    </lineage>
</organism>
<feature type="signal peptide" evidence="1">
    <location>
        <begin position="1"/>
        <end position="24"/>
    </location>
</feature>
<reference evidence="2 3" key="1">
    <citation type="submission" date="2019-02" db="EMBL/GenBank/DDBJ databases">
        <title>Deep-cultivation of Planctomycetes and their phenomic and genomic characterization uncovers novel biology.</title>
        <authorList>
            <person name="Wiegand S."/>
            <person name="Jogler M."/>
            <person name="Boedeker C."/>
            <person name="Pinto D."/>
            <person name="Vollmers J."/>
            <person name="Rivas-Marin E."/>
            <person name="Kohn T."/>
            <person name="Peeters S.H."/>
            <person name="Heuer A."/>
            <person name="Rast P."/>
            <person name="Oberbeckmann S."/>
            <person name="Bunk B."/>
            <person name="Jeske O."/>
            <person name="Meyerdierks A."/>
            <person name="Storesund J.E."/>
            <person name="Kallscheuer N."/>
            <person name="Luecker S."/>
            <person name="Lage O.M."/>
            <person name="Pohl T."/>
            <person name="Merkel B.J."/>
            <person name="Hornburger P."/>
            <person name="Mueller R.-W."/>
            <person name="Bruemmer F."/>
            <person name="Labrenz M."/>
            <person name="Spormann A.M."/>
            <person name="Op Den Camp H."/>
            <person name="Overmann J."/>
            <person name="Amann R."/>
            <person name="Jetten M.S.M."/>
            <person name="Mascher T."/>
            <person name="Medema M.H."/>
            <person name="Devos D.P."/>
            <person name="Kaster A.-K."/>
            <person name="Ovreas L."/>
            <person name="Rohde M."/>
            <person name="Galperin M.Y."/>
            <person name="Jogler C."/>
        </authorList>
    </citation>
    <scope>NUCLEOTIDE SEQUENCE [LARGE SCALE GENOMIC DNA]</scope>
    <source>
        <strain evidence="2 3">Pla123a</strain>
    </source>
</reference>
<dbReference type="SUPFAM" id="SSF48371">
    <property type="entry name" value="ARM repeat"/>
    <property type="match status" value="1"/>
</dbReference>
<feature type="chain" id="PRO_5023113873" description="HEAT repeat protein" evidence="1">
    <location>
        <begin position="25"/>
        <end position="636"/>
    </location>
</feature>
<evidence type="ECO:0000256" key="1">
    <source>
        <dbReference type="SAM" id="SignalP"/>
    </source>
</evidence>
<comment type="caution">
    <text evidence="2">The sequence shown here is derived from an EMBL/GenBank/DDBJ whole genome shotgun (WGS) entry which is preliminary data.</text>
</comment>
<dbReference type="InterPro" id="IPR004155">
    <property type="entry name" value="PBS_lyase_HEAT"/>
</dbReference>
<name>A0A5C5YLE6_9BACT</name>
<gene>
    <name evidence="2" type="ORF">Pla123a_32120</name>
</gene>
<accession>A0A5C5YLE6</accession>
<dbReference type="InterPro" id="IPR016024">
    <property type="entry name" value="ARM-type_fold"/>
</dbReference>
<evidence type="ECO:0000313" key="2">
    <source>
        <dbReference type="EMBL" id="TWT75702.1"/>
    </source>
</evidence>
<keyword evidence="3" id="KW-1185">Reference proteome</keyword>
<evidence type="ECO:0000313" key="3">
    <source>
        <dbReference type="Proteomes" id="UP000318478"/>
    </source>
</evidence>
<evidence type="ECO:0008006" key="4">
    <source>
        <dbReference type="Google" id="ProtNLM"/>
    </source>
</evidence>
<protein>
    <recommendedName>
        <fullName evidence="4">HEAT repeat protein</fullName>
    </recommendedName>
</protein>
<dbReference type="InterPro" id="IPR011989">
    <property type="entry name" value="ARM-like"/>
</dbReference>
<dbReference type="EMBL" id="SJPO01000007">
    <property type="protein sequence ID" value="TWT75702.1"/>
    <property type="molecule type" value="Genomic_DNA"/>
</dbReference>
<dbReference type="SMART" id="SM00567">
    <property type="entry name" value="EZ_HEAT"/>
    <property type="match status" value="3"/>
</dbReference>
<keyword evidence="1" id="KW-0732">Signal</keyword>
<sequence length="636" mass="66327" precursor="true">MVRRLVPAAVLAWLLTGSAALLMAADRPTPEELVRILQSDDASPHDRALACEQLGVSGSDEAVPTLAALLDDPGFSHYARYALQIMPGSASGEALRSALNRLDGDLLVGVINSVGARHDQRAVERLEELAAAGDPDAAVAAASALASIDASRFEMFLASTTPASRGHLDDAVLACAERLAEQGQTSLAAAMLRTLEESNPTDAVRAAAILGIVRHSQSSDRANLVKNLLASDDDWEFTVGLQAAVQGEAPGGATLLAAAIRPESPSRHVRIIRALRVLGDHATVGVAREAAGSDLLAVRAEGIKAVGALGDASDAPLLMRLALAEDDASEAARHSLVEIKDHGLDEALVAMLKESDANSRALAAELIGRRRVTAGAGALIDAARLADEPAVRVAALEAAGRLAVGETLPALLDLAANSRSVAERTLAEQASLAAASRLTDREQAAGLIADRLLKAPYDQASVLLNVLATIGGTRSLEIVAATAQKPDRDLQDQATRVLGAWRTPDAAPVLQGLASSNHPFSVRALRGYLRIARQLEASESERLRMCREALGIASRDEEKLLALRILERIPSVEGLEIASGELTGDRLGKQASESVVQIAEAVAPSHSAAAATAAKLVLKTGGSDDVISRAKRLTTE</sequence>
<dbReference type="Gene3D" id="1.25.10.10">
    <property type="entry name" value="Leucine-rich Repeat Variant"/>
    <property type="match status" value="2"/>
</dbReference>
<dbReference type="Proteomes" id="UP000318478">
    <property type="component" value="Unassembled WGS sequence"/>
</dbReference>
<dbReference type="AlphaFoldDB" id="A0A5C5YLE6"/>
<proteinExistence type="predicted"/>